<proteinExistence type="predicted"/>
<dbReference type="PANTHER" id="PTHR41287:SF1">
    <property type="entry name" value="PROTEIN YMFN"/>
    <property type="match status" value="1"/>
</dbReference>
<dbReference type="PANTHER" id="PTHR41287">
    <property type="match status" value="1"/>
</dbReference>
<evidence type="ECO:0000259" key="1">
    <source>
        <dbReference type="Pfam" id="PF03354"/>
    </source>
</evidence>
<dbReference type="InterPro" id="IPR027417">
    <property type="entry name" value="P-loop_NTPase"/>
</dbReference>
<evidence type="ECO:0000259" key="2">
    <source>
        <dbReference type="Pfam" id="PF20441"/>
    </source>
</evidence>
<dbReference type="InterPro" id="IPR005021">
    <property type="entry name" value="Terminase_largesu-like"/>
</dbReference>
<protein>
    <submittedName>
        <fullName evidence="3">Terminase large subunit</fullName>
    </submittedName>
</protein>
<name>A0ABW1IWU3_9PSEU</name>
<dbReference type="EMBL" id="JBHSQW010000002">
    <property type="protein sequence ID" value="MFC5992939.1"/>
    <property type="molecule type" value="Genomic_DNA"/>
</dbReference>
<dbReference type="Gene3D" id="3.40.50.300">
    <property type="entry name" value="P-loop containing nucleotide triphosphate hydrolases"/>
    <property type="match status" value="1"/>
</dbReference>
<keyword evidence="4" id="KW-1185">Reference proteome</keyword>
<feature type="domain" description="Terminase large subunit-like ATPase" evidence="1">
    <location>
        <begin position="83"/>
        <end position="262"/>
    </location>
</feature>
<dbReference type="RefSeq" id="WP_379582002.1">
    <property type="nucleotide sequence ID" value="NZ_JBHSQW010000002.1"/>
</dbReference>
<dbReference type="Pfam" id="PF20441">
    <property type="entry name" value="TerL_nuclease"/>
    <property type="match status" value="1"/>
</dbReference>
<dbReference type="InterPro" id="IPR046462">
    <property type="entry name" value="TerL_nuclease"/>
</dbReference>
<sequence>MAARRTRSPRPAADLSPEVKWYLKQRGYALPRWCRPAVRTPEPRDVRGAVFDPARVDHVIAALRVLRHTQGKWAGRPLEPDAWQVAYVIAPVFGWLAPDEHGRMVRIIRNAYIDVPRKGGKTTLSAGLGLVLAFADGEPGAQVLAVAGSRDQAGNAYRPAKLICEKSPQLRKAGVQPLQAQISRPSDGSFFKAVASVGDLIHGANIHGAVVDELHVHKTPDVLDAVESGTGARDQPLVIIITTADDGRPNSVYAGKRDYIERLARGTVKNPAQYGVVFAADEADDPFAEATWRRANPGYGVSPTRAFLEDEARKAKDSPVNLARYQRLHLGIRTKQTTRYLDLGEWDRNAGMVRPDLLGGRVVYGGLDLGSTSDLTSLCWLFPADEGYDAVWRFWAPEESLPELDKRTANNASAWRKAGWLRLTSGNVTDYEVVKAQIIADLDAFAVQELAFDPWNATDLTNRLTEHGAPMVEVRQGYASLSPPLKEIKRLLKAGTAKAPLLRHGGNPVMRWMVDNLAVAMDPAGNVKPDKARSADKIDGVSALTTAMARAMHHKPARRSAYETDDLEVV</sequence>
<dbReference type="Proteomes" id="UP001596302">
    <property type="component" value="Unassembled WGS sequence"/>
</dbReference>
<reference evidence="4" key="1">
    <citation type="journal article" date="2019" name="Int. J. Syst. Evol. Microbiol.">
        <title>The Global Catalogue of Microorganisms (GCM) 10K type strain sequencing project: providing services to taxonomists for standard genome sequencing and annotation.</title>
        <authorList>
            <consortium name="The Broad Institute Genomics Platform"/>
            <consortium name="The Broad Institute Genome Sequencing Center for Infectious Disease"/>
            <person name="Wu L."/>
            <person name="Ma J."/>
        </authorList>
    </citation>
    <scope>NUCLEOTIDE SEQUENCE [LARGE SCALE GENOMIC DNA]</scope>
    <source>
        <strain evidence="4">CCM 8391</strain>
    </source>
</reference>
<evidence type="ECO:0000313" key="3">
    <source>
        <dbReference type="EMBL" id="MFC5992939.1"/>
    </source>
</evidence>
<evidence type="ECO:0000313" key="4">
    <source>
        <dbReference type="Proteomes" id="UP001596302"/>
    </source>
</evidence>
<dbReference type="Pfam" id="PF03354">
    <property type="entry name" value="TerL_ATPase"/>
    <property type="match status" value="1"/>
</dbReference>
<gene>
    <name evidence="3" type="ORF">ACFQE5_01790</name>
</gene>
<organism evidence="3 4">
    <name type="scientific">Pseudonocardia hispaniensis</name>
    <dbReference type="NCBI Taxonomy" id="904933"/>
    <lineage>
        <taxon>Bacteria</taxon>
        <taxon>Bacillati</taxon>
        <taxon>Actinomycetota</taxon>
        <taxon>Actinomycetes</taxon>
        <taxon>Pseudonocardiales</taxon>
        <taxon>Pseudonocardiaceae</taxon>
        <taxon>Pseudonocardia</taxon>
    </lineage>
</organism>
<accession>A0ABW1IWU3</accession>
<comment type="caution">
    <text evidence="3">The sequence shown here is derived from an EMBL/GenBank/DDBJ whole genome shotgun (WGS) entry which is preliminary data.</text>
</comment>
<feature type="domain" description="Terminase large subunit-like endonuclease" evidence="2">
    <location>
        <begin position="271"/>
        <end position="554"/>
    </location>
</feature>
<dbReference type="InterPro" id="IPR046461">
    <property type="entry name" value="TerL_ATPase"/>
</dbReference>